<evidence type="ECO:0000313" key="3">
    <source>
        <dbReference type="Proteomes" id="UP000018208"/>
    </source>
</evidence>
<keyword evidence="3" id="KW-1185">Reference proteome</keyword>
<evidence type="ECO:0000313" key="2">
    <source>
        <dbReference type="EMBL" id="KAH0570491.1"/>
    </source>
</evidence>
<dbReference type="AlphaFoldDB" id="V6LXG8"/>
<accession>V6LXG8</accession>
<reference evidence="1 2" key="1">
    <citation type="journal article" date="2014" name="PLoS Genet.">
        <title>The Genome of Spironucleus salmonicida Highlights a Fish Pathogen Adapted to Fluctuating Environments.</title>
        <authorList>
            <person name="Xu F."/>
            <person name="Jerlstrom-Hultqvist J."/>
            <person name="Einarsson E."/>
            <person name="Astvaldsson A."/>
            <person name="Svard S.G."/>
            <person name="Andersson J.O."/>
        </authorList>
    </citation>
    <scope>NUCLEOTIDE SEQUENCE</scope>
    <source>
        <strain evidence="2">ATCC 50377</strain>
    </source>
</reference>
<reference evidence="2" key="2">
    <citation type="submission" date="2020-12" db="EMBL/GenBank/DDBJ databases">
        <title>New Spironucleus salmonicida genome in near-complete chromosomes.</title>
        <authorList>
            <person name="Xu F."/>
            <person name="Kurt Z."/>
            <person name="Jimenez-Gonzalez A."/>
            <person name="Astvaldsson A."/>
            <person name="Andersson J.O."/>
            <person name="Svard S.G."/>
        </authorList>
    </citation>
    <scope>NUCLEOTIDE SEQUENCE</scope>
    <source>
        <strain evidence="2">ATCC 50377</strain>
    </source>
</reference>
<protein>
    <submittedName>
        <fullName evidence="1">Uncharacterized protein</fullName>
    </submittedName>
</protein>
<dbReference type="EMBL" id="AUWU02000007">
    <property type="protein sequence ID" value="KAH0570491.1"/>
    <property type="molecule type" value="Genomic_DNA"/>
</dbReference>
<organism evidence="1">
    <name type="scientific">Spironucleus salmonicida</name>
    <dbReference type="NCBI Taxonomy" id="348837"/>
    <lineage>
        <taxon>Eukaryota</taxon>
        <taxon>Metamonada</taxon>
        <taxon>Diplomonadida</taxon>
        <taxon>Hexamitidae</taxon>
        <taxon>Hexamitinae</taxon>
        <taxon>Spironucleus</taxon>
    </lineage>
</organism>
<dbReference type="Proteomes" id="UP000018208">
    <property type="component" value="Unassembled WGS sequence"/>
</dbReference>
<gene>
    <name evidence="1" type="ORF">SS50377_10460</name>
    <name evidence="2" type="ORF">SS50377_26771</name>
</gene>
<dbReference type="EMBL" id="KI545953">
    <property type="protein sequence ID" value="EST49240.1"/>
    <property type="molecule type" value="Genomic_DNA"/>
</dbReference>
<evidence type="ECO:0000313" key="1">
    <source>
        <dbReference type="EMBL" id="EST49240.1"/>
    </source>
</evidence>
<proteinExistence type="predicted"/>
<dbReference type="VEuPathDB" id="GiardiaDB:SS50377_26771"/>
<name>V6LXG8_9EUKA</name>
<sequence length="159" mass="18446">MKNLQSPILNIGLQDLPPLEQLQKTKNNRKQTQKLSKIQKSKEKFRSKSNLNQIANQHFQQSQLLQVLNFQQRPFNETVTSLPDLTVETIRSKGQCSILKDIEQRTEHVHQIIDLISGHDPVFFLANKPFTPSVIFRPELQFPFKATIQGQGYQQVIRE</sequence>